<reference evidence="3" key="1">
    <citation type="submission" date="2006-06" db="EMBL/GenBank/DDBJ databases">
        <title>Complete sequence of chromosome of Chelativorans sp. BNC1.</title>
        <authorList>
            <consortium name="US DOE Joint Genome Institute"/>
            <person name="Copeland A."/>
            <person name="Lucas S."/>
            <person name="Lapidus A."/>
            <person name="Barry K."/>
            <person name="Detter J.C."/>
            <person name="Glavina del Rio T."/>
            <person name="Hammon N."/>
            <person name="Israni S."/>
            <person name="Dalin E."/>
            <person name="Tice H."/>
            <person name="Pitluck S."/>
            <person name="Chertkov O."/>
            <person name="Brettin T."/>
            <person name="Bruce D."/>
            <person name="Han C."/>
            <person name="Tapia R."/>
            <person name="Gilna P."/>
            <person name="Schmutz J."/>
            <person name="Larimer F."/>
            <person name="Land M."/>
            <person name="Hauser L."/>
            <person name="Kyrpides N."/>
            <person name="Mikhailova N."/>
            <person name="Richardson P."/>
        </authorList>
    </citation>
    <scope>NUCLEOTIDE SEQUENCE</scope>
    <source>
        <strain evidence="3">BNC1</strain>
    </source>
</reference>
<evidence type="ECO:0000256" key="1">
    <source>
        <dbReference type="PROSITE-ProRule" id="PRU00169"/>
    </source>
</evidence>
<dbReference type="InterPro" id="IPR001789">
    <property type="entry name" value="Sig_transdc_resp-reg_receiver"/>
</dbReference>
<gene>
    <name evidence="3" type="ordered locus">Meso_2221</name>
</gene>
<evidence type="ECO:0000259" key="2">
    <source>
        <dbReference type="PROSITE" id="PS50110"/>
    </source>
</evidence>
<evidence type="ECO:0000313" key="3">
    <source>
        <dbReference type="EMBL" id="ABG63613.1"/>
    </source>
</evidence>
<dbReference type="STRING" id="266779.Meso_2221"/>
<dbReference type="Gene3D" id="3.40.50.2300">
    <property type="match status" value="1"/>
</dbReference>
<dbReference type="HOGENOM" id="CLU_1851557_0_0_5"/>
<dbReference type="SUPFAM" id="SSF52172">
    <property type="entry name" value="CheY-like"/>
    <property type="match status" value="1"/>
</dbReference>
<proteinExistence type="predicted"/>
<keyword evidence="1" id="KW-0597">Phosphoprotein</keyword>
<protein>
    <submittedName>
        <fullName evidence="3">Response regulator receiver protein</fullName>
    </submittedName>
</protein>
<feature type="domain" description="Response regulatory" evidence="2">
    <location>
        <begin position="24"/>
        <end position="128"/>
    </location>
</feature>
<dbReference type="eggNOG" id="COG0745">
    <property type="taxonomic scope" value="Bacteria"/>
</dbReference>
<dbReference type="KEGG" id="mes:Meso_2221"/>
<accession>Q11G62</accession>
<dbReference type="GO" id="GO:0000160">
    <property type="term" value="P:phosphorelay signal transduction system"/>
    <property type="evidence" value="ECO:0007669"/>
    <property type="project" value="InterPro"/>
</dbReference>
<organism evidence="3">
    <name type="scientific">Chelativorans sp. (strain BNC1)</name>
    <dbReference type="NCBI Taxonomy" id="266779"/>
    <lineage>
        <taxon>Bacteria</taxon>
        <taxon>Pseudomonadati</taxon>
        <taxon>Pseudomonadota</taxon>
        <taxon>Alphaproteobacteria</taxon>
        <taxon>Hyphomicrobiales</taxon>
        <taxon>Phyllobacteriaceae</taxon>
        <taxon>Chelativorans</taxon>
    </lineage>
</organism>
<name>Q11G62_CHESB</name>
<dbReference type="InterPro" id="IPR011006">
    <property type="entry name" value="CheY-like_superfamily"/>
</dbReference>
<dbReference type="PROSITE" id="PS50110">
    <property type="entry name" value="RESPONSE_REGULATORY"/>
    <property type="match status" value="1"/>
</dbReference>
<dbReference type="AlphaFoldDB" id="Q11G62"/>
<sequence>MQCSRWPERPISEKADQKLPTNAKILVVAPDPAFRRSLAFVLEAEGCGVEIVERLPDLNTLSDRYDCLVIDHRSIPAGMRSGILLAGVRTPVVVLASHTQDFVARGFERVVLKPLLGHKLVEAVRDALRREPRPAMPT</sequence>
<feature type="modified residue" description="4-aspartylphosphate" evidence="1">
    <location>
        <position position="71"/>
    </location>
</feature>
<dbReference type="EMBL" id="CP000390">
    <property type="protein sequence ID" value="ABG63613.1"/>
    <property type="molecule type" value="Genomic_DNA"/>
</dbReference>